<sequence>MAVINELPDELLESAFLRIASPICLVRAASACRRLSSLAFMPAASSPAAVTNSSGRFSLDFLPDPDVDTYWVLADSHGGLLLLVPRRYYWGRANASFPIAICEPLTRRHQTVIPPLENKKVALLDAFLLGSDGGGEKKNNNHVVAGVSNVTVLLILYTFRSGAKTACIFSTVTGGGADEELRLRLKKHGPRLIDTDAMHFAGRAGGSLYWGTLYGAVLALNESTGEFSSVTLPKCTGEQPRSYRQHNLRAIGGGAGDDAGEGRVRIIRLVNNEEVELLTPLPLHGICSGSREE</sequence>
<evidence type="ECO:0008006" key="3">
    <source>
        <dbReference type="Google" id="ProtNLM"/>
    </source>
</evidence>
<evidence type="ECO:0000313" key="2">
    <source>
        <dbReference type="Proteomes" id="UP000026960"/>
    </source>
</evidence>
<reference evidence="1" key="2">
    <citation type="submission" date="2015-03" db="UniProtKB">
        <authorList>
            <consortium name="EnsemblPlants"/>
        </authorList>
    </citation>
    <scope>IDENTIFICATION</scope>
</reference>
<dbReference type="AlphaFoldDB" id="A0A0D3H574"/>
<dbReference type="PaxDb" id="65489-OBART09G05400.1"/>
<organism evidence="1">
    <name type="scientific">Oryza barthii</name>
    <dbReference type="NCBI Taxonomy" id="65489"/>
    <lineage>
        <taxon>Eukaryota</taxon>
        <taxon>Viridiplantae</taxon>
        <taxon>Streptophyta</taxon>
        <taxon>Embryophyta</taxon>
        <taxon>Tracheophyta</taxon>
        <taxon>Spermatophyta</taxon>
        <taxon>Magnoliopsida</taxon>
        <taxon>Liliopsida</taxon>
        <taxon>Poales</taxon>
        <taxon>Poaceae</taxon>
        <taxon>BOP clade</taxon>
        <taxon>Oryzoideae</taxon>
        <taxon>Oryzeae</taxon>
        <taxon>Oryzinae</taxon>
        <taxon>Oryza</taxon>
    </lineage>
</organism>
<dbReference type="HOGENOM" id="CLU_1117181_0_0_1"/>
<protein>
    <recommendedName>
        <fullName evidence="3">F-box domain-containing protein</fullName>
    </recommendedName>
</protein>
<dbReference type="Proteomes" id="UP000026960">
    <property type="component" value="Chromosome 9"/>
</dbReference>
<accession>A0A0D3H574</accession>
<name>A0A0D3H574_9ORYZ</name>
<keyword evidence="2" id="KW-1185">Reference proteome</keyword>
<dbReference type="EnsemblPlants" id="OBART09G05400.1">
    <property type="protein sequence ID" value="OBART09G05400.1"/>
    <property type="gene ID" value="OBART09G05400"/>
</dbReference>
<dbReference type="Gramene" id="OBART09G05400.1">
    <property type="protein sequence ID" value="OBART09G05400.1"/>
    <property type="gene ID" value="OBART09G05400"/>
</dbReference>
<dbReference type="PANTHER" id="PTHR33207">
    <property type="entry name" value="F-BOX DOMAIN CONTAINING PROTEIN-RELATED"/>
    <property type="match status" value="1"/>
</dbReference>
<reference evidence="1" key="1">
    <citation type="journal article" date="2009" name="Rice">
        <title>De Novo Next Generation Sequencing of Plant Genomes.</title>
        <authorList>
            <person name="Rounsley S."/>
            <person name="Marri P.R."/>
            <person name="Yu Y."/>
            <person name="He R."/>
            <person name="Sisneros N."/>
            <person name="Goicoechea J.L."/>
            <person name="Lee S.J."/>
            <person name="Angelova A."/>
            <person name="Kudrna D."/>
            <person name="Luo M."/>
            <person name="Affourtit J."/>
            <person name="Desany B."/>
            <person name="Knight J."/>
            <person name="Niazi F."/>
            <person name="Egholm M."/>
            <person name="Wing R.A."/>
        </authorList>
    </citation>
    <scope>NUCLEOTIDE SEQUENCE [LARGE SCALE GENOMIC DNA]</scope>
    <source>
        <strain evidence="1">cv. IRGC 105608</strain>
    </source>
</reference>
<evidence type="ECO:0000313" key="1">
    <source>
        <dbReference type="EnsemblPlants" id="OBART09G05400.1"/>
    </source>
</evidence>
<proteinExistence type="predicted"/>